<reference evidence="1 2" key="1">
    <citation type="submission" date="2016-12" db="EMBL/GenBank/DDBJ databases">
        <title>The genome of dimorphic prosthecate Glycocaulis alkaliphilus 6b-8t, isolated from crude oil dictates its adaptability in petroleum environments.</title>
        <authorList>
            <person name="Wu X.-L."/>
            <person name="Geng S."/>
        </authorList>
    </citation>
    <scope>NUCLEOTIDE SEQUENCE [LARGE SCALE GENOMIC DNA]</scope>
    <source>
        <strain evidence="1 2">6B-8</strain>
    </source>
</reference>
<protein>
    <submittedName>
        <fullName evidence="1">Uncharacterized protein</fullName>
    </submittedName>
</protein>
<name>A0A3T0E9J3_9PROT</name>
<sequence length="41" mass="4475">MTQPPGGQGARMADDLVNAQSLYRCYGRYCRPAGDSVFANH</sequence>
<keyword evidence="2" id="KW-1185">Reference proteome</keyword>
<dbReference type="KEGG" id="gak:X907_1528"/>
<proteinExistence type="predicted"/>
<evidence type="ECO:0000313" key="2">
    <source>
        <dbReference type="Proteomes" id="UP000286954"/>
    </source>
</evidence>
<dbReference type="Proteomes" id="UP000286954">
    <property type="component" value="Chromosome"/>
</dbReference>
<dbReference type="AlphaFoldDB" id="A0A3T0E9J3"/>
<dbReference type="EMBL" id="CP018911">
    <property type="protein sequence ID" value="AZU04061.1"/>
    <property type="molecule type" value="Genomic_DNA"/>
</dbReference>
<gene>
    <name evidence="1" type="ORF">X907_1528</name>
</gene>
<accession>A0A3T0E9J3</accession>
<organism evidence="1 2">
    <name type="scientific">Glycocaulis alkaliphilus</name>
    <dbReference type="NCBI Taxonomy" id="1434191"/>
    <lineage>
        <taxon>Bacteria</taxon>
        <taxon>Pseudomonadati</taxon>
        <taxon>Pseudomonadota</taxon>
        <taxon>Alphaproteobacteria</taxon>
        <taxon>Maricaulales</taxon>
        <taxon>Maricaulaceae</taxon>
        <taxon>Glycocaulis</taxon>
    </lineage>
</organism>
<evidence type="ECO:0000313" key="1">
    <source>
        <dbReference type="EMBL" id="AZU04061.1"/>
    </source>
</evidence>